<organism evidence="3 4">
    <name type="scientific">Bursaphelenchus xylophilus</name>
    <name type="common">Pinewood nematode worm</name>
    <name type="synonym">Aphelenchoides xylophilus</name>
    <dbReference type="NCBI Taxonomy" id="6326"/>
    <lineage>
        <taxon>Eukaryota</taxon>
        <taxon>Metazoa</taxon>
        <taxon>Ecdysozoa</taxon>
        <taxon>Nematoda</taxon>
        <taxon>Chromadorea</taxon>
        <taxon>Rhabditida</taxon>
        <taxon>Tylenchina</taxon>
        <taxon>Tylenchomorpha</taxon>
        <taxon>Aphelenchoidea</taxon>
        <taxon>Aphelenchoididae</taxon>
        <taxon>Bursaphelenchus</taxon>
    </lineage>
</organism>
<feature type="region of interest" description="Disordered" evidence="1">
    <location>
        <begin position="837"/>
        <end position="942"/>
    </location>
</feature>
<feature type="compositionally biased region" description="Basic and acidic residues" evidence="1">
    <location>
        <begin position="844"/>
        <end position="892"/>
    </location>
</feature>
<dbReference type="Proteomes" id="UP000095284">
    <property type="component" value="Unplaced"/>
</dbReference>
<protein>
    <recommendedName>
        <fullName evidence="2">Edg1 TPR repeats region domain-containing protein</fullName>
    </recommendedName>
</protein>
<evidence type="ECO:0000259" key="2">
    <source>
        <dbReference type="Pfam" id="PF24293"/>
    </source>
</evidence>
<dbReference type="InterPro" id="IPR056581">
    <property type="entry name" value="TPR_Edg1"/>
</dbReference>
<sequence>MAAKTVSALDCSYCFKFMGAQIAHDRTKVLDVYDQWLNTVLDCYSLSEYITSVKVPAEGTERENVEAGLKSLMKVCIENIEHYVGSELKKEDVPILAGFFTLILEFHRSIKQTPEFWKDLKDKPVIEKAYSDALEYVSQLKDGEVKDALKTKVPTLSENLSANETIHNFHGKMEELIESLKKFEAPQEILDEIHLKEDFEFDYNVGLFKQLADLEKPYMEAFDAKKISKELVEKYYEVLGYVLVNVDDINEALEYYEFQPELEEKRLSLIEALYNYHVGRTLNLIPAHDIDDTLSTYISKIVNVLLILAPVKFLTVLFKRQAQKTECASPIGAILLKCRKGLAQKIEGSTLAVHVLKKIFEELEEKQADQETKKLYTNLVKSLCKQRIDFQKQLVDPVVSPTEVIRHFIFESPASSRAWFLNLAILTGFFDAPDKLNRSYPINFDPENGEHVEPADLITYIVTLHKLIAADVTRGSLFSAPDCLKKLGEKFYAERVIVDDMHFLNHQLSECLWSVKYFASRYLFKTVTNLTHDIPEVLYRLIPEENRRRFRPITYPGEENISDLENLLYSIMEMALTSPELTKSFIADYALDFKLLNTPEKESDWRNATAQLISLLTNKCLKVEEFKGLVDILDLLIRKADWPLPFDSQEKVTVECAALASNLEPIFVLGAAVLNDLAEQRYKVNGNTLIDTWNPSTQNLVDCFCFITNERLSKQVNIYAPKNTGLDYAANFVASPEIRYLNLALFQILSLIDAIVGLNLPLDNPTIVANLAVHVKQLVNRMLPWNPEEIKSLGRRVQNESAFDKLKTGFERAPLLKKPGEERNDYKKEERISKSAVQVTGFSRNDRKNMDEEEKLEKQKIEHPKHEEIPVKLVEGAKKDEEKQVEVKKEAPEDISGPSEAPESPQEVPQPIRKLLPTPITFEEPKEPQQVQENQSEVPEPVEEAVVDAGFNESVPFEPSVCESEPERSETIEILKIETKDVTEDTPKGCESEETEKVRGFVRTRGIFWGN</sequence>
<evidence type="ECO:0000313" key="3">
    <source>
        <dbReference type="Proteomes" id="UP000095284"/>
    </source>
</evidence>
<name>A0A1I7SC60_BURXY</name>
<dbReference type="AlphaFoldDB" id="A0A1I7SC60"/>
<evidence type="ECO:0000256" key="1">
    <source>
        <dbReference type="SAM" id="MobiDB-lite"/>
    </source>
</evidence>
<evidence type="ECO:0000313" key="4">
    <source>
        <dbReference type="WBParaSite" id="BXY_1061100.1"/>
    </source>
</evidence>
<reference evidence="4" key="1">
    <citation type="submission" date="2016-11" db="UniProtKB">
        <authorList>
            <consortium name="WormBaseParasite"/>
        </authorList>
    </citation>
    <scope>IDENTIFICATION</scope>
</reference>
<dbReference type="WBParaSite" id="BXY_1061100.1">
    <property type="protein sequence ID" value="BXY_1061100.1"/>
    <property type="gene ID" value="BXY_1061100"/>
</dbReference>
<accession>A0A1I7SC60</accession>
<feature type="domain" description="Edg1 TPR repeats region" evidence="2">
    <location>
        <begin position="168"/>
        <end position="525"/>
    </location>
</feature>
<proteinExistence type="predicted"/>
<dbReference type="Pfam" id="PF24293">
    <property type="entry name" value="TPR_Edg1"/>
    <property type="match status" value="1"/>
</dbReference>